<dbReference type="InterPro" id="IPR012902">
    <property type="entry name" value="N_methyl_site"/>
</dbReference>
<keyword evidence="1" id="KW-0812">Transmembrane</keyword>
<accession>A0A2H0AL72</accession>
<dbReference type="EMBL" id="PCSK01000026">
    <property type="protein sequence ID" value="PIP46165.1"/>
    <property type="molecule type" value="Genomic_DNA"/>
</dbReference>
<reference evidence="2 3" key="1">
    <citation type="submission" date="2017-09" db="EMBL/GenBank/DDBJ databases">
        <title>Depth-based differentiation of microbial function through sediment-hosted aquifers and enrichment of novel symbionts in the deep terrestrial subsurface.</title>
        <authorList>
            <person name="Probst A.J."/>
            <person name="Ladd B."/>
            <person name="Jarett J.K."/>
            <person name="Geller-Mcgrath D.E."/>
            <person name="Sieber C.M."/>
            <person name="Emerson J.B."/>
            <person name="Anantharaman K."/>
            <person name="Thomas B.C."/>
            <person name="Malmstrom R."/>
            <person name="Stieglmeier M."/>
            <person name="Klingl A."/>
            <person name="Woyke T."/>
            <person name="Ryan C.M."/>
            <person name="Banfield J.F."/>
        </authorList>
    </citation>
    <scope>NUCLEOTIDE SEQUENCE [LARGE SCALE GENOMIC DNA]</scope>
    <source>
        <strain evidence="2">CG23_combo_of_CG06-09_8_20_14_all_42_19</strain>
    </source>
</reference>
<dbReference type="SUPFAM" id="SSF54523">
    <property type="entry name" value="Pili subunits"/>
    <property type="match status" value="1"/>
</dbReference>
<evidence type="ECO:0000256" key="1">
    <source>
        <dbReference type="SAM" id="Phobius"/>
    </source>
</evidence>
<comment type="caution">
    <text evidence="2">The sequence shown here is derived from an EMBL/GenBank/DDBJ whole genome shotgun (WGS) entry which is preliminary data.</text>
</comment>
<proteinExistence type="predicted"/>
<evidence type="ECO:0008006" key="4">
    <source>
        <dbReference type="Google" id="ProtNLM"/>
    </source>
</evidence>
<sequence>MNKKGITLLETLLVIGVLAILAVTGSSIYRNYSKNVELEANASAIISDLKSVQSKSMNGEEGLKWGIRFVNGTDDYYEIFSTATDYLGGTVKRRAYLTDRITFSSPTDDIIFDKIRGTVDAQKQVVLTFEGTNKTITVTTLGTIY</sequence>
<keyword evidence="1" id="KW-0472">Membrane</keyword>
<organism evidence="2 3">
    <name type="scientific">Candidatus Colwellbacteria bacterium CG23_combo_of_CG06-09_8_20_14_all_42_19</name>
    <dbReference type="NCBI Taxonomy" id="1974541"/>
    <lineage>
        <taxon>Bacteria</taxon>
        <taxon>Candidatus Colwelliibacteriota</taxon>
    </lineage>
</organism>
<gene>
    <name evidence="2" type="ORF">COX15_01325</name>
</gene>
<evidence type="ECO:0000313" key="3">
    <source>
        <dbReference type="Proteomes" id="UP000230007"/>
    </source>
</evidence>
<dbReference type="PROSITE" id="PS00409">
    <property type="entry name" value="PROKAR_NTER_METHYL"/>
    <property type="match status" value="1"/>
</dbReference>
<name>A0A2H0AL72_9BACT</name>
<evidence type="ECO:0000313" key="2">
    <source>
        <dbReference type="EMBL" id="PIP46165.1"/>
    </source>
</evidence>
<dbReference type="Gene3D" id="3.30.700.10">
    <property type="entry name" value="Glycoprotein, Type 4 Pilin"/>
    <property type="match status" value="1"/>
</dbReference>
<keyword evidence="1" id="KW-1133">Transmembrane helix</keyword>
<dbReference type="AlphaFoldDB" id="A0A2H0AL72"/>
<dbReference type="InterPro" id="IPR045584">
    <property type="entry name" value="Pilin-like"/>
</dbReference>
<protein>
    <recommendedName>
        <fullName evidence="4">Prepilin-type N-terminal cleavage/methylation domain-containing protein</fullName>
    </recommendedName>
</protein>
<feature type="transmembrane region" description="Helical" evidence="1">
    <location>
        <begin position="6"/>
        <end position="29"/>
    </location>
</feature>
<dbReference type="Proteomes" id="UP000230007">
    <property type="component" value="Unassembled WGS sequence"/>
</dbReference>